<keyword evidence="2" id="KW-1185">Reference proteome</keyword>
<dbReference type="Proteomes" id="UP000805614">
    <property type="component" value="Unassembled WGS sequence"/>
</dbReference>
<dbReference type="EMBL" id="JABVEC010000009">
    <property type="protein sequence ID" value="MBC6466741.1"/>
    <property type="molecule type" value="Genomic_DNA"/>
</dbReference>
<evidence type="ECO:0000313" key="1">
    <source>
        <dbReference type="EMBL" id="MBC6466741.1"/>
    </source>
</evidence>
<gene>
    <name evidence="1" type="ORF">HKK74_14695</name>
</gene>
<organism evidence="1 2">
    <name type="scientific">Actinomadura alba</name>
    <dbReference type="NCBI Taxonomy" id="406431"/>
    <lineage>
        <taxon>Bacteria</taxon>
        <taxon>Bacillati</taxon>
        <taxon>Actinomycetota</taxon>
        <taxon>Actinomycetes</taxon>
        <taxon>Streptosporangiales</taxon>
        <taxon>Thermomonosporaceae</taxon>
        <taxon>Actinomadura</taxon>
    </lineage>
</organism>
<evidence type="ECO:0008006" key="3">
    <source>
        <dbReference type="Google" id="ProtNLM"/>
    </source>
</evidence>
<sequence>MAQGENTPGDEVLYLAAGVADLMAEGMRGLFRRLPGLVEVRQELRARGELALRRTGTAPEAHMEVLARQVAMRKLDG</sequence>
<comment type="caution">
    <text evidence="1">The sequence shown here is derived from an EMBL/GenBank/DDBJ whole genome shotgun (WGS) entry which is preliminary data.</text>
</comment>
<evidence type="ECO:0000313" key="2">
    <source>
        <dbReference type="Proteomes" id="UP000805614"/>
    </source>
</evidence>
<accession>A0ABR7LPH3</accession>
<name>A0ABR7LPH3_9ACTN</name>
<protein>
    <recommendedName>
        <fullName evidence="3">Polyprenyl synthetase</fullName>
    </recommendedName>
</protein>
<proteinExistence type="predicted"/>
<dbReference type="RefSeq" id="WP_187243748.1">
    <property type="nucleotide sequence ID" value="NZ_BAAAOK010000013.1"/>
</dbReference>
<reference evidence="1 2" key="1">
    <citation type="submission" date="2020-06" db="EMBL/GenBank/DDBJ databases">
        <title>Actinomadura xiongansis sp. nov., isolated from soil of Baiyangdian.</title>
        <authorList>
            <person name="Zhang X."/>
        </authorList>
    </citation>
    <scope>NUCLEOTIDE SEQUENCE [LARGE SCALE GENOMIC DNA]</scope>
    <source>
        <strain evidence="1 2">HBUM206468</strain>
    </source>
</reference>